<gene>
    <name evidence="1" type="ORF">C4S77_00015</name>
</gene>
<comment type="caution">
    <text evidence="1">The sequence shown here is derived from an EMBL/GenBank/DDBJ whole genome shotgun (WGS) entry which is preliminary data.</text>
</comment>
<name>A0A2S8AG21_9FLAO</name>
<dbReference type="Proteomes" id="UP000238042">
    <property type="component" value="Unassembled WGS sequence"/>
</dbReference>
<keyword evidence="2" id="KW-1185">Reference proteome</keyword>
<dbReference type="AlphaFoldDB" id="A0A2S8AG21"/>
<organism evidence="1 2">
    <name type="scientific">Apibacter adventoris</name>
    <dbReference type="NCBI Taxonomy" id="1679466"/>
    <lineage>
        <taxon>Bacteria</taxon>
        <taxon>Pseudomonadati</taxon>
        <taxon>Bacteroidota</taxon>
        <taxon>Flavobacteriia</taxon>
        <taxon>Flavobacteriales</taxon>
        <taxon>Weeksellaceae</taxon>
        <taxon>Apibacter</taxon>
    </lineage>
</organism>
<evidence type="ECO:0000313" key="1">
    <source>
        <dbReference type="EMBL" id="PQL95233.1"/>
    </source>
</evidence>
<reference evidence="1 2" key="1">
    <citation type="submission" date="2018-02" db="EMBL/GenBank/DDBJ databases">
        <title>Genome sequences of Apibacter spp., gut symbionts of Asian honey bees.</title>
        <authorList>
            <person name="Kwong W.K."/>
            <person name="Steele M.I."/>
            <person name="Moran N.A."/>
        </authorList>
    </citation>
    <scope>NUCLEOTIDE SEQUENCE [LARGE SCALE GENOMIC DNA]</scope>
    <source>
        <strain evidence="2">wkB301</strain>
    </source>
</reference>
<accession>A0A2S8AG21</accession>
<protein>
    <submittedName>
        <fullName evidence="1">Uncharacterized protein</fullName>
    </submittedName>
</protein>
<proteinExistence type="predicted"/>
<sequence>MNEHNPVAVRINRIQQKWKSQVEGKNYKVVRFLLSNEDDLTLLNGFYKLESSIYRTIDEVLVVMLTDFENLSYFSYNLVKDWILEYEKGLKKIPDLPWKEFPLYKEKIEKASPLQPQGHLLLEMLASYQQCISDSPKKLRIGIVPRKVYSYSDFSKWLKKMAVQLPENIGILLTDYTQDNFYAKVVGTHEYTSISLTVEDQDMKGAYEELIKGGNPNDPQVKFRTCMLEMGKEAAAGYKKGVHNWGNKLLDLAQSTGDKSLWASAHLIYAGFLFRFKDEQIHSLLDKGVIICESLIKYKDEAGLGILLQIYNYKASYYSICGQHQKSWEWFIKSTQKALDNKHYLEAISNCKNAIIMAERHFMKSEMTEYLETGAFQLMYQQEDEQLKATEITFIVNYYLGYSSQVSQEKYREINERMILIFGKEWRQQAFSKVGMSPSTSVT</sequence>
<dbReference type="EMBL" id="PSZM01000001">
    <property type="protein sequence ID" value="PQL95233.1"/>
    <property type="molecule type" value="Genomic_DNA"/>
</dbReference>
<evidence type="ECO:0000313" key="2">
    <source>
        <dbReference type="Proteomes" id="UP000238042"/>
    </source>
</evidence>